<proteinExistence type="predicted"/>
<feature type="transmembrane region" description="Helical" evidence="1">
    <location>
        <begin position="241"/>
        <end position="259"/>
    </location>
</feature>
<keyword evidence="1" id="KW-0812">Transmembrane</keyword>
<feature type="transmembrane region" description="Helical" evidence="1">
    <location>
        <begin position="104"/>
        <end position="127"/>
    </location>
</feature>
<feature type="transmembrane region" description="Helical" evidence="1">
    <location>
        <begin position="16"/>
        <end position="35"/>
    </location>
</feature>
<evidence type="ECO:0000256" key="1">
    <source>
        <dbReference type="SAM" id="Phobius"/>
    </source>
</evidence>
<organism evidence="2 3">
    <name type="scientific">Actinomadura fulvescens</name>
    <dbReference type="NCBI Taxonomy" id="46160"/>
    <lineage>
        <taxon>Bacteria</taxon>
        <taxon>Bacillati</taxon>
        <taxon>Actinomycetota</taxon>
        <taxon>Actinomycetes</taxon>
        <taxon>Streptosporangiales</taxon>
        <taxon>Thermomonosporaceae</taxon>
        <taxon>Actinomadura</taxon>
    </lineage>
</organism>
<name>A0ABP6BVU7_9ACTN</name>
<comment type="caution">
    <text evidence="2">The sequence shown here is derived from an EMBL/GenBank/DDBJ whole genome shotgun (WGS) entry which is preliminary data.</text>
</comment>
<feature type="transmembrane region" description="Helical" evidence="1">
    <location>
        <begin position="207"/>
        <end position="229"/>
    </location>
</feature>
<keyword evidence="3" id="KW-1185">Reference proteome</keyword>
<gene>
    <name evidence="2" type="ORF">GCM10010411_20660</name>
</gene>
<dbReference type="Proteomes" id="UP001501509">
    <property type="component" value="Unassembled WGS sequence"/>
</dbReference>
<keyword evidence="1" id="KW-0472">Membrane</keyword>
<keyword evidence="1" id="KW-1133">Transmembrane helix</keyword>
<protein>
    <submittedName>
        <fullName evidence="2">Uncharacterized protein</fullName>
    </submittedName>
</protein>
<evidence type="ECO:0000313" key="3">
    <source>
        <dbReference type="Proteomes" id="UP001501509"/>
    </source>
</evidence>
<feature type="transmembrane region" description="Helical" evidence="1">
    <location>
        <begin position="47"/>
        <end position="66"/>
    </location>
</feature>
<accession>A0ABP6BVU7</accession>
<dbReference type="EMBL" id="BAAATD010000002">
    <property type="protein sequence ID" value="GAA2587690.1"/>
    <property type="molecule type" value="Genomic_DNA"/>
</dbReference>
<feature type="transmembrane region" description="Helical" evidence="1">
    <location>
        <begin position="78"/>
        <end position="98"/>
    </location>
</feature>
<evidence type="ECO:0000313" key="2">
    <source>
        <dbReference type="EMBL" id="GAA2587690.1"/>
    </source>
</evidence>
<sequence length="291" mass="31382">MGGHRRLPRADHGGELLEWFVLAGISTVLLTRGYLEATGYPQIGGSGLHISHVLWGGLLMLVALVLTLLYDGRRARRWVALLGGIGYGLFVDEVGKFITSDNDYFYQPAGAIIYLSFVVLALLRLLVARHSGDAPSPSHHEITAPVRWARRATDAAARQLQRRWVVVLVAMAFVGQAVPGVTVVVSYLGRITDPPELIASLDTVSEITTIGTAVSALVSAGFAAAAAAAPRGLPPVLLDRLRWAVLVDLVITRMFGFSYGQFASTAWLAFDLVLYGMVARELRRAPNHGSA</sequence>
<reference evidence="3" key="1">
    <citation type="journal article" date="2019" name="Int. J. Syst. Evol. Microbiol.">
        <title>The Global Catalogue of Microorganisms (GCM) 10K type strain sequencing project: providing services to taxonomists for standard genome sequencing and annotation.</title>
        <authorList>
            <consortium name="The Broad Institute Genomics Platform"/>
            <consortium name="The Broad Institute Genome Sequencing Center for Infectious Disease"/>
            <person name="Wu L."/>
            <person name="Ma J."/>
        </authorList>
    </citation>
    <scope>NUCLEOTIDE SEQUENCE [LARGE SCALE GENOMIC DNA]</scope>
    <source>
        <strain evidence="3">JCM 6833</strain>
    </source>
</reference>
<feature type="transmembrane region" description="Helical" evidence="1">
    <location>
        <begin position="164"/>
        <end position="187"/>
    </location>
</feature>
<dbReference type="RefSeq" id="WP_344539976.1">
    <property type="nucleotide sequence ID" value="NZ_BAAATD010000002.1"/>
</dbReference>